<organism evidence="3 4">
    <name type="scientific">Phaeodactylum tricornutum (strain CCAP 1055/1)</name>
    <dbReference type="NCBI Taxonomy" id="556484"/>
    <lineage>
        <taxon>Eukaryota</taxon>
        <taxon>Sar</taxon>
        <taxon>Stramenopiles</taxon>
        <taxon>Ochrophyta</taxon>
        <taxon>Bacillariophyta</taxon>
        <taxon>Bacillariophyceae</taxon>
        <taxon>Bacillariophycidae</taxon>
        <taxon>Naviculales</taxon>
        <taxon>Phaeodactylaceae</taxon>
        <taxon>Phaeodactylum</taxon>
    </lineage>
</organism>
<dbReference type="eggNOG" id="KOG1050">
    <property type="taxonomic scope" value="Eukaryota"/>
</dbReference>
<dbReference type="Gene3D" id="3.40.50.2000">
    <property type="entry name" value="Glycogen Phosphorylase B"/>
    <property type="match status" value="2"/>
</dbReference>
<dbReference type="Gene3D" id="3.40.50.1000">
    <property type="entry name" value="HAD superfamily/HAD-like"/>
    <property type="match status" value="2"/>
</dbReference>
<dbReference type="CDD" id="cd03788">
    <property type="entry name" value="GT20_TPS"/>
    <property type="match status" value="1"/>
</dbReference>
<comment type="similarity">
    <text evidence="1">In the N-terminal section; belongs to the glycosyltransferase 20 family.</text>
</comment>
<sequence>MEDSAELTGRVVRLHFRCKAAVPIGSFLRVTGSTLWAPGTAATDPADAAPAVGRTEQAGFPTSANEEEVTMMPMQSPVSSLYTSSVEMVTTPEEYPVWRTRKPVVLVIHNGKRNTQHHYYRYLVVSPGGGGHMEIGEKEIETDDEEDVAMVSTSNELIGTTTVMQWEDPWGTLRDPRADTNLMSTASLTSSIAGNSTHVTKDNYRNLPYRTLDIDIKSGKPLLKGGMEDAVRLDHWNAPDDDSFQSYVIRKAIMDDKNRKLQPRLSDANDLSRTDSDMGMADAVGPSGVLRPPLTAKSKNPGLASGQATPPSFPSHNRIFFICFHLPVVVVQSQSTGQWRASWSESILAKTEGSQILSTYEAYWVGTVTTSPPLTNEKDKDEVRQILQEMNCIPIILDPEVRQAHYYGFCKQVLWPAFHNIDLLDLSTCGWLSDQESGSSDWDQSRLDSWWNSFVSVNQEFCNVITSLSRPGDIMWIHDYHLSLLAQQLTQAEIGKYGWKMTRKVFFLHIPFPTSQIFRELECGERILQGMLHADVVGFHAFDHARHFLNAAKRILGLNYESLAGGLIGVSFQGSTVLVTMSNVSIEPRMVDAALMLPSVQQGKDEWQKKHHGRTIIGGLDIGQRLSGVSLKLLAYERLLQDYPSWVNSVVMIQLVLVPGSRKADEAVTTSELRSLVKRIQDKFGPEVIDYVELAGSSIPMDRRLAMWKASDILMSTPIREGLNHWPMEYIHAHKEPEVPGVVITSEFSAISSILNGALRVNPFDIQMTVSTIDKALSMGQEEREGRRYRDIDFVSTSPSDKWVKNVLRDLRDATLRQQSVGSESNSQASTPHGGMTPIRRDAVDSTASFLARESSSVFTPLNFSALKKAYLATKRRVIITDFNGTIVLKEPPGTSGNKPPQEVIEALSTLCEDPRNLVYVVSGDSSENVLNALGHLPNLGLAVSNGARFSPPLAPGESTRRWMTFDLGVDWDDVKRTALPVLAKYTARSNGSFVKLTSLSIGWSYYSCDPEWGSLQAAHLVLELERELRAYDVRFVTLKGIVEIVPRKLNKGLIVRKILRDTTVAHPEGVDFCLCFGDDISDEKMFTSVFSFLAEWGQEDESAVKPGPTVIGDDGTVESAVEAERDSSQDGGTPMQVSNDNGLMYAFTVAVGKKQTHASSYVNDAQEVANALVMLAEGDVPTGGVPVWGRANSSDFFD</sequence>
<dbReference type="SUPFAM" id="SSF56784">
    <property type="entry name" value="HAD-like"/>
    <property type="match status" value="1"/>
</dbReference>
<dbReference type="AlphaFoldDB" id="B7G836"/>
<evidence type="ECO:0000256" key="2">
    <source>
        <dbReference type="SAM" id="MobiDB-lite"/>
    </source>
</evidence>
<feature type="region of interest" description="Disordered" evidence="2">
    <location>
        <begin position="817"/>
        <end position="838"/>
    </location>
</feature>
<dbReference type="Proteomes" id="UP000000759">
    <property type="component" value="Chromosome 18"/>
</dbReference>
<dbReference type="KEGG" id="pti:PHATRDRAFT_48682"/>
<proteinExistence type="inferred from homology"/>
<dbReference type="InParanoid" id="B7G836"/>
<dbReference type="EMBL" id="CM000620">
    <property type="protein sequence ID" value="EEC45469.1"/>
    <property type="molecule type" value="Genomic_DNA"/>
</dbReference>
<feature type="compositionally biased region" description="Polar residues" evidence="2">
    <location>
        <begin position="817"/>
        <end position="831"/>
    </location>
</feature>
<dbReference type="Pfam" id="PF02358">
    <property type="entry name" value="Trehalose_PPase"/>
    <property type="match status" value="1"/>
</dbReference>
<dbReference type="HOGENOM" id="CLU_002351_3_1_1"/>
<dbReference type="RefSeq" id="XP_002183251.1">
    <property type="nucleotide sequence ID" value="XM_002183215.1"/>
</dbReference>
<dbReference type="GeneID" id="7194914"/>
<dbReference type="STRING" id="556484.B7G836"/>
<dbReference type="PANTHER" id="PTHR10788">
    <property type="entry name" value="TREHALOSE-6-PHOSPHATE SYNTHASE"/>
    <property type="match status" value="1"/>
</dbReference>
<dbReference type="OrthoDB" id="755951at2759"/>
<dbReference type="SUPFAM" id="SSF53756">
    <property type="entry name" value="UDP-Glycosyltransferase/glycogen phosphorylase"/>
    <property type="match status" value="1"/>
</dbReference>
<reference evidence="3 4" key="1">
    <citation type="journal article" date="2008" name="Nature">
        <title>The Phaeodactylum genome reveals the evolutionary history of diatom genomes.</title>
        <authorList>
            <person name="Bowler C."/>
            <person name="Allen A.E."/>
            <person name="Badger J.H."/>
            <person name="Grimwood J."/>
            <person name="Jabbari K."/>
            <person name="Kuo A."/>
            <person name="Maheswari U."/>
            <person name="Martens C."/>
            <person name="Maumus F."/>
            <person name="Otillar R.P."/>
            <person name="Rayko E."/>
            <person name="Salamov A."/>
            <person name="Vandepoele K."/>
            <person name="Beszteri B."/>
            <person name="Gruber A."/>
            <person name="Heijde M."/>
            <person name="Katinka M."/>
            <person name="Mock T."/>
            <person name="Valentin K."/>
            <person name="Verret F."/>
            <person name="Berges J.A."/>
            <person name="Brownlee C."/>
            <person name="Cadoret J.P."/>
            <person name="Chiovitti A."/>
            <person name="Choi C.J."/>
            <person name="Coesel S."/>
            <person name="De Martino A."/>
            <person name="Detter J.C."/>
            <person name="Durkin C."/>
            <person name="Falciatore A."/>
            <person name="Fournet J."/>
            <person name="Haruta M."/>
            <person name="Huysman M.J."/>
            <person name="Jenkins B.D."/>
            <person name="Jiroutova K."/>
            <person name="Jorgensen R.E."/>
            <person name="Joubert Y."/>
            <person name="Kaplan A."/>
            <person name="Kroger N."/>
            <person name="Kroth P.G."/>
            <person name="La Roche J."/>
            <person name="Lindquist E."/>
            <person name="Lommer M."/>
            <person name="Martin-Jezequel V."/>
            <person name="Lopez P.J."/>
            <person name="Lucas S."/>
            <person name="Mangogna M."/>
            <person name="McGinnis K."/>
            <person name="Medlin L.K."/>
            <person name="Montsant A."/>
            <person name="Oudot-Le Secq M.P."/>
            <person name="Napoli C."/>
            <person name="Obornik M."/>
            <person name="Parker M.S."/>
            <person name="Petit J.L."/>
            <person name="Porcel B.M."/>
            <person name="Poulsen N."/>
            <person name="Robison M."/>
            <person name="Rychlewski L."/>
            <person name="Rynearson T.A."/>
            <person name="Schmutz J."/>
            <person name="Shapiro H."/>
            <person name="Siaut M."/>
            <person name="Stanley M."/>
            <person name="Sussman M.R."/>
            <person name="Taylor A.R."/>
            <person name="Vardi A."/>
            <person name="von Dassow P."/>
            <person name="Vyverman W."/>
            <person name="Willis A."/>
            <person name="Wyrwicz L.S."/>
            <person name="Rokhsar D.S."/>
            <person name="Weissenbach J."/>
            <person name="Armbrust E.V."/>
            <person name="Green B.R."/>
            <person name="Van de Peer Y."/>
            <person name="Grigoriev I.V."/>
        </authorList>
    </citation>
    <scope>NUCLEOTIDE SEQUENCE [LARGE SCALE GENOMIC DNA]</scope>
    <source>
        <strain evidence="3 4">CCAP 1055/1</strain>
    </source>
</reference>
<dbReference type="InterPro" id="IPR001830">
    <property type="entry name" value="Glyco_trans_20"/>
</dbReference>
<feature type="region of interest" description="Disordered" evidence="2">
    <location>
        <begin position="260"/>
        <end position="309"/>
    </location>
</feature>
<dbReference type="PANTHER" id="PTHR10788:SF109">
    <property type="entry name" value="CBM20 DOMAIN-CONTAINING PROTEIN"/>
    <property type="match status" value="1"/>
</dbReference>
<protein>
    <submittedName>
        <fullName evidence="3">Bifunctional trehalose-6-phosphate synthase</fullName>
    </submittedName>
</protein>
<dbReference type="PaxDb" id="2850-Phatr15140"/>
<dbReference type="InterPro" id="IPR023214">
    <property type="entry name" value="HAD_sf"/>
</dbReference>
<reference evidence="4" key="2">
    <citation type="submission" date="2008-08" db="EMBL/GenBank/DDBJ databases">
        <authorList>
            <consortium name="Diatom Consortium"/>
            <person name="Grigoriev I."/>
            <person name="Grimwood J."/>
            <person name="Kuo A."/>
            <person name="Otillar R.P."/>
            <person name="Salamov A."/>
            <person name="Detter J.C."/>
            <person name="Lindquist E."/>
            <person name="Shapiro H."/>
            <person name="Lucas S."/>
            <person name="Glavina del Rio T."/>
            <person name="Pitluck S."/>
            <person name="Rokhsar D."/>
            <person name="Bowler C."/>
        </authorList>
    </citation>
    <scope>GENOME REANNOTATION</scope>
    <source>
        <strain evidence="4">CCAP 1055/1</strain>
    </source>
</reference>
<accession>B7G836</accession>
<evidence type="ECO:0000313" key="4">
    <source>
        <dbReference type="Proteomes" id="UP000000759"/>
    </source>
</evidence>
<evidence type="ECO:0000313" key="3">
    <source>
        <dbReference type="EMBL" id="EEC45469.1"/>
    </source>
</evidence>
<dbReference type="Pfam" id="PF00982">
    <property type="entry name" value="Glyco_transf_20"/>
    <property type="match status" value="1"/>
</dbReference>
<dbReference type="InterPro" id="IPR036412">
    <property type="entry name" value="HAD-like_sf"/>
</dbReference>
<dbReference type="GO" id="GO:0005829">
    <property type="term" value="C:cytosol"/>
    <property type="evidence" value="ECO:0007669"/>
    <property type="project" value="TreeGrafter"/>
</dbReference>
<dbReference type="GO" id="GO:0005992">
    <property type="term" value="P:trehalose biosynthetic process"/>
    <property type="evidence" value="ECO:0007669"/>
    <property type="project" value="InterPro"/>
</dbReference>
<keyword evidence="4" id="KW-1185">Reference proteome</keyword>
<evidence type="ECO:0000256" key="1">
    <source>
        <dbReference type="ARBA" id="ARBA00005409"/>
    </source>
</evidence>
<dbReference type="NCBIfam" id="TIGR00685">
    <property type="entry name" value="T6PP"/>
    <property type="match status" value="1"/>
</dbReference>
<name>B7G836_PHATC</name>
<dbReference type="Gene3D" id="3.30.70.1020">
    <property type="entry name" value="Trehalose-6-phosphate phosphatase related protein, domain 2"/>
    <property type="match status" value="1"/>
</dbReference>
<dbReference type="GO" id="GO:0004805">
    <property type="term" value="F:trehalose-phosphatase activity"/>
    <property type="evidence" value="ECO:0007669"/>
    <property type="project" value="TreeGrafter"/>
</dbReference>
<dbReference type="InterPro" id="IPR003337">
    <property type="entry name" value="Trehalose_PPase"/>
</dbReference>
<gene>
    <name evidence="3" type="primary">TPS2</name>
    <name evidence="3" type="ORF">PHATRDRAFT_48682</name>
</gene>